<dbReference type="InterPro" id="IPR002182">
    <property type="entry name" value="NB-ARC"/>
</dbReference>
<dbReference type="Gene3D" id="3.40.50.300">
    <property type="entry name" value="P-loop containing nucleotide triphosphate hydrolases"/>
    <property type="match status" value="1"/>
</dbReference>
<dbReference type="PANTHER" id="PTHR46082:SF6">
    <property type="entry name" value="AAA+ ATPASE DOMAIN-CONTAINING PROTEIN-RELATED"/>
    <property type="match status" value="1"/>
</dbReference>
<evidence type="ECO:0000259" key="1">
    <source>
        <dbReference type="Pfam" id="PF00931"/>
    </source>
</evidence>
<dbReference type="PANTHER" id="PTHR46082">
    <property type="entry name" value="ATP/GTP-BINDING PROTEIN-RELATED"/>
    <property type="match status" value="1"/>
</dbReference>
<keyword evidence="3" id="KW-1185">Reference proteome</keyword>
<dbReference type="InterPro" id="IPR053137">
    <property type="entry name" value="NLR-like"/>
</dbReference>
<dbReference type="Gene3D" id="1.25.40.10">
    <property type="entry name" value="Tetratricopeptide repeat domain"/>
    <property type="match status" value="1"/>
</dbReference>
<dbReference type="Gene3D" id="3.40.50.1580">
    <property type="entry name" value="Nucleoside phosphorylase domain"/>
    <property type="match status" value="1"/>
</dbReference>
<dbReference type="SUPFAM" id="SSF48452">
    <property type="entry name" value="TPR-like"/>
    <property type="match status" value="2"/>
</dbReference>
<organism evidence="2 3">
    <name type="scientific">Setomelanomma holmii</name>
    <dbReference type="NCBI Taxonomy" id="210430"/>
    <lineage>
        <taxon>Eukaryota</taxon>
        <taxon>Fungi</taxon>
        <taxon>Dikarya</taxon>
        <taxon>Ascomycota</taxon>
        <taxon>Pezizomycotina</taxon>
        <taxon>Dothideomycetes</taxon>
        <taxon>Pleosporomycetidae</taxon>
        <taxon>Pleosporales</taxon>
        <taxon>Pleosporineae</taxon>
        <taxon>Phaeosphaeriaceae</taxon>
        <taxon>Setomelanomma</taxon>
    </lineage>
</organism>
<evidence type="ECO:0000313" key="3">
    <source>
        <dbReference type="Proteomes" id="UP000799777"/>
    </source>
</evidence>
<reference evidence="2" key="1">
    <citation type="journal article" date="2020" name="Stud. Mycol.">
        <title>101 Dothideomycetes genomes: a test case for predicting lifestyles and emergence of pathogens.</title>
        <authorList>
            <person name="Haridas S."/>
            <person name="Albert R."/>
            <person name="Binder M."/>
            <person name="Bloem J."/>
            <person name="Labutti K."/>
            <person name="Salamov A."/>
            <person name="Andreopoulos B."/>
            <person name="Baker S."/>
            <person name="Barry K."/>
            <person name="Bills G."/>
            <person name="Bluhm B."/>
            <person name="Cannon C."/>
            <person name="Castanera R."/>
            <person name="Culley D."/>
            <person name="Daum C."/>
            <person name="Ezra D."/>
            <person name="Gonzalez J."/>
            <person name="Henrissat B."/>
            <person name="Kuo A."/>
            <person name="Liang C."/>
            <person name="Lipzen A."/>
            <person name="Lutzoni F."/>
            <person name="Magnuson J."/>
            <person name="Mondo S."/>
            <person name="Nolan M."/>
            <person name="Ohm R."/>
            <person name="Pangilinan J."/>
            <person name="Park H.-J."/>
            <person name="Ramirez L."/>
            <person name="Alfaro M."/>
            <person name="Sun H."/>
            <person name="Tritt A."/>
            <person name="Yoshinaga Y."/>
            <person name="Zwiers L.-H."/>
            <person name="Turgeon B."/>
            <person name="Goodwin S."/>
            <person name="Spatafora J."/>
            <person name="Crous P."/>
            <person name="Grigoriev I."/>
        </authorList>
    </citation>
    <scope>NUCLEOTIDE SEQUENCE</scope>
    <source>
        <strain evidence="2">CBS 110217</strain>
    </source>
</reference>
<dbReference type="Pfam" id="PF13424">
    <property type="entry name" value="TPR_12"/>
    <property type="match status" value="2"/>
</dbReference>
<feature type="domain" description="NB-ARC" evidence="1">
    <location>
        <begin position="350"/>
        <end position="527"/>
    </location>
</feature>
<proteinExistence type="predicted"/>
<accession>A0A9P4GYR4</accession>
<dbReference type="SUPFAM" id="SSF52540">
    <property type="entry name" value="P-loop containing nucleoside triphosphate hydrolases"/>
    <property type="match status" value="1"/>
</dbReference>
<dbReference type="PRINTS" id="PR00381">
    <property type="entry name" value="KINESINLIGHT"/>
</dbReference>
<feature type="non-terminal residue" evidence="2">
    <location>
        <position position="949"/>
    </location>
</feature>
<dbReference type="OrthoDB" id="626167at2759"/>
<dbReference type="AlphaFoldDB" id="A0A9P4GYR4"/>
<comment type="caution">
    <text evidence="2">The sequence shown here is derived from an EMBL/GenBank/DDBJ whole genome shotgun (WGS) entry which is preliminary data.</text>
</comment>
<dbReference type="SMART" id="SM00028">
    <property type="entry name" value="TPR"/>
    <property type="match status" value="5"/>
</dbReference>
<dbReference type="InterPro" id="IPR027417">
    <property type="entry name" value="P-loop_NTPase"/>
</dbReference>
<sequence>MASSKQLTCADYHVAWICPVADIEFLPARLMLDDEHPTPPYDTHYDENTYTCGTINGHAVVVATCPPGETGNVNAGRLTGSMFKTFPNIRMAVLVGIGGGIPSLEASEDALENVHLGDVVVGWPGDGKPACVYHDRGRSKGDGQFEMVGTMGNPDWRLTNALGVLVVDDELGQTTFADQLARLQRSKAKKKFARPGLEHDKLFKAAYRHAGDYRSKCTTCDPSELVQRPQRSEEEQQTLVFHRGRIATGNAVIQDAKLRDEIRTRCDGALCVEMEAAGVDANRRCLVIRGISDYADSHKSDMWRSYAAGNAAAFTRELLCRVQPGTVKEMEGKAPFLVPLARPPSFVGRETQLAQLSAHISAEGCGRLAEYGLGGCGKTALALEAAYQTRELEPERAIFWVPAVSQESFEQAYREIGRLLRIPGIADAKADVKQLVKARLSDEGFGQWLVVVDNADDDSVLFDPLQEGGGTDRLIDYLPRSRKGSIVFTTRTRKAAVRLAGGKHIQLNELEEVEARTMLEQHVPNKDLLEDGEVVHEFLELLTYLPLAIVQAAAFVVGNNTRLSEYMDVYTGSERDATDLLRRDFEDQGRYRQIQNPVAITWYISFRKIQEQDTLAAEYLSLMACTTGEAVPASLLWPGSTKLATTEALGTLSAYAFIAERQQQQSSTGALRQERAFDMHRLVRLATRNWLQENGQWQEWAGKALARLVEIVPFGDHETREIWTAYLPHAMQVVDVPEVSEAEERFTLLGRVGHCEQTLGRYRAAEQAHGQVLGRREKVLGKEHPSTLMSMSNLAQVLSHQGKYAEGEAMNRETLALQEKVVGTEHPDTLTSMNNLAQALSKQGKYAEAEAMHRETLALKEKVVGKEHPSTLMSMSNLAHVLSRQGKYTEAEAMHRETLALSEKVVGKEHPDTLTSMNNLALVLSNQGKYAEAEAMHQEELALQEKVVG</sequence>
<dbReference type="EMBL" id="ML978336">
    <property type="protein sequence ID" value="KAF2023601.1"/>
    <property type="molecule type" value="Genomic_DNA"/>
</dbReference>
<dbReference type="InterPro" id="IPR019734">
    <property type="entry name" value="TPR_rpt"/>
</dbReference>
<dbReference type="GO" id="GO:0009116">
    <property type="term" value="P:nucleoside metabolic process"/>
    <property type="evidence" value="ECO:0007669"/>
    <property type="project" value="InterPro"/>
</dbReference>
<evidence type="ECO:0000313" key="2">
    <source>
        <dbReference type="EMBL" id="KAF2023601.1"/>
    </source>
</evidence>
<dbReference type="GO" id="GO:0043531">
    <property type="term" value="F:ADP binding"/>
    <property type="evidence" value="ECO:0007669"/>
    <property type="project" value="InterPro"/>
</dbReference>
<dbReference type="GO" id="GO:0003824">
    <property type="term" value="F:catalytic activity"/>
    <property type="evidence" value="ECO:0007669"/>
    <property type="project" value="InterPro"/>
</dbReference>
<dbReference type="Pfam" id="PF00931">
    <property type="entry name" value="NB-ARC"/>
    <property type="match status" value="1"/>
</dbReference>
<name>A0A9P4GYR4_9PLEO</name>
<dbReference type="InterPro" id="IPR011990">
    <property type="entry name" value="TPR-like_helical_dom_sf"/>
</dbReference>
<gene>
    <name evidence="2" type="ORF">EK21DRAFT_80536</name>
</gene>
<protein>
    <submittedName>
        <fullName evidence="2">Kinesin light chain</fullName>
    </submittedName>
</protein>
<dbReference type="Proteomes" id="UP000799777">
    <property type="component" value="Unassembled WGS sequence"/>
</dbReference>
<dbReference type="InterPro" id="IPR035994">
    <property type="entry name" value="Nucleoside_phosphorylase_sf"/>
</dbReference>
<dbReference type="Pfam" id="PF13374">
    <property type="entry name" value="TPR_10"/>
    <property type="match status" value="1"/>
</dbReference>
<dbReference type="SUPFAM" id="SSF53167">
    <property type="entry name" value="Purine and uridine phosphorylases"/>
    <property type="match status" value="1"/>
</dbReference>